<accession>A0A5K7ZNH4</accession>
<feature type="chain" id="PRO_5024322017" description="FecR protein domain-containing protein" evidence="1">
    <location>
        <begin position="26"/>
        <end position="147"/>
    </location>
</feature>
<dbReference type="PANTHER" id="PTHR38731:SF1">
    <property type="entry name" value="FECR PROTEIN DOMAIN-CONTAINING PROTEIN"/>
    <property type="match status" value="1"/>
</dbReference>
<dbReference type="AlphaFoldDB" id="A0A5K7ZNH4"/>
<proteinExistence type="predicted"/>
<gene>
    <name evidence="3" type="ORF">DSCO28_34820</name>
</gene>
<evidence type="ECO:0000313" key="3">
    <source>
        <dbReference type="EMBL" id="BBO82916.1"/>
    </source>
</evidence>
<dbReference type="RefSeq" id="WP_155323245.1">
    <property type="nucleotide sequence ID" value="NZ_AP021876.1"/>
</dbReference>
<dbReference type="InterPro" id="IPR006860">
    <property type="entry name" value="FecR"/>
</dbReference>
<feature type="signal peptide" evidence="1">
    <location>
        <begin position="1"/>
        <end position="25"/>
    </location>
</feature>
<reference evidence="3 4" key="1">
    <citation type="submission" date="2019-11" db="EMBL/GenBank/DDBJ databases">
        <title>Comparative genomics of hydrocarbon-degrading Desulfosarcina strains.</title>
        <authorList>
            <person name="Watanabe M."/>
            <person name="Kojima H."/>
            <person name="Fukui M."/>
        </authorList>
    </citation>
    <scope>NUCLEOTIDE SEQUENCE [LARGE SCALE GENOMIC DNA]</scope>
    <source>
        <strain evidence="3 4">28bB2T</strain>
    </source>
</reference>
<organism evidence="3 4">
    <name type="scientific">Desulfosarcina ovata subsp. sediminis</name>
    <dbReference type="NCBI Taxonomy" id="885957"/>
    <lineage>
        <taxon>Bacteria</taxon>
        <taxon>Pseudomonadati</taxon>
        <taxon>Thermodesulfobacteriota</taxon>
        <taxon>Desulfobacteria</taxon>
        <taxon>Desulfobacterales</taxon>
        <taxon>Desulfosarcinaceae</taxon>
        <taxon>Desulfosarcina</taxon>
    </lineage>
</organism>
<evidence type="ECO:0000313" key="4">
    <source>
        <dbReference type="Proteomes" id="UP000425960"/>
    </source>
</evidence>
<dbReference type="Pfam" id="PF04773">
    <property type="entry name" value="FecR"/>
    <property type="match status" value="1"/>
</dbReference>
<protein>
    <recommendedName>
        <fullName evidence="2">FecR protein domain-containing protein</fullName>
    </recommendedName>
</protein>
<dbReference type="KEGG" id="dov:DSCO28_34820"/>
<dbReference type="PANTHER" id="PTHR38731">
    <property type="entry name" value="LIPL45-RELATED LIPOPROTEIN-RELATED"/>
    <property type="match status" value="1"/>
</dbReference>
<feature type="domain" description="FecR protein" evidence="2">
    <location>
        <begin position="58"/>
        <end position="142"/>
    </location>
</feature>
<evidence type="ECO:0000259" key="2">
    <source>
        <dbReference type="Pfam" id="PF04773"/>
    </source>
</evidence>
<evidence type="ECO:0000256" key="1">
    <source>
        <dbReference type="SAM" id="SignalP"/>
    </source>
</evidence>
<dbReference type="EMBL" id="AP021876">
    <property type="protein sequence ID" value="BBO82916.1"/>
    <property type="molecule type" value="Genomic_DNA"/>
</dbReference>
<dbReference type="Proteomes" id="UP000425960">
    <property type="component" value="Chromosome"/>
</dbReference>
<name>A0A5K7ZNH4_9BACT</name>
<keyword evidence="1" id="KW-0732">Signal</keyword>
<sequence length="147" mass="15908">MARMLAKQFCLLLFLAGLFSPTAQAFVGVVKTVDGNVTILRQSETITVVDGMEIHQADVVRTGSNGTVGLVFSDDTLISMGPDTEISVDDYLFEPLEKKLSFVVRLMRGTISFLSGQMAKLSPESVQLIMPAATIGVRGTHVLMKVE</sequence>